<feature type="compositionally biased region" description="Polar residues" evidence="2">
    <location>
        <begin position="9"/>
        <end position="23"/>
    </location>
</feature>
<reference evidence="5 6" key="1">
    <citation type="journal article" date="2019" name="Sci. Rep.">
        <title>Nanopore sequencing improves the draft genome of the human pathogenic amoeba Naegleria fowleri.</title>
        <authorList>
            <person name="Liechti N."/>
            <person name="Schurch N."/>
            <person name="Bruggmann R."/>
            <person name="Wittwer M."/>
        </authorList>
    </citation>
    <scope>NUCLEOTIDE SEQUENCE [LARGE SCALE GENOMIC DNA]</scope>
    <source>
        <strain evidence="5 6">ATCC 30894</strain>
    </source>
</reference>
<evidence type="ECO:0000313" key="6">
    <source>
        <dbReference type="Proteomes" id="UP000444721"/>
    </source>
</evidence>
<dbReference type="SMART" id="SM01139">
    <property type="entry name" value="Drf_FH3"/>
    <property type="match status" value="1"/>
</dbReference>
<dbReference type="RefSeq" id="XP_044565215.1">
    <property type="nucleotide sequence ID" value="XM_044704377.1"/>
</dbReference>
<dbReference type="Gene3D" id="1.20.58.2220">
    <property type="entry name" value="Formin, FH2 domain"/>
    <property type="match status" value="1"/>
</dbReference>
<sequence length="1474" mass="164527">MPQEESNKSKGSSTTLGVSTKLQIDSSESISRTSHDSSSNRHSTSSNPSPRDGNHDSTSTANGGDQKKKKNIFSRMFGKSNKEGKENNSSSSATSHSTTTTTTFEENVSSSTATTTLNVSQQTNSSSPSRVSFANIPNETGSENAHSSPTAHQSRRRHGSLFTPGSNHSSPLVSNRNQQSVLSNTSSPNTTPARLGEDSLSPPLPPPTVRTPPQNRMTVNLGTGGQIFERLPAMVNRQSANFQKLMGGMFGKKETLTKEEEEDKLIREHHLNKQEQAVLKAINSEPTVLIDKFMKKGFDLNHLKTLNEVLDIVSKLAAAEEGTENAVTEDDCKYTLWLNEFLDKGGLDAINDCLASSALISATSNISDEEKELKEVYCLKVLETILNSSDYARKTLIKKKDLLRTMVLVLDSKSLDLRAQILLLLSVIMNLTIEDIDGYELIMDAFTNFKLIKREPKRFHFIVDSLNFLSSEELDVDDMLNGTIASYVLTCLVFFNSLITVARNEGVKIALMRELRKLDLHLCLKHIQLKYEVLQEEQAIDPEDDDSTISNIVLQIRLFDNVFHEVFEDVDNKTAFVFELDNVDTSDATEMTRAISSYLSSTTVCTPIGEDAIVNAHDSFINIMNSLLRFTKYIAISQSKGVSVEEVNNQWKTIDMLLKAAIKEDKASFTTPKEIELDGLVKIQQRTILDLESEIKNTKKELFQAQQEIEKRNKEEEAKKKKEMFSTFMNKVSAMSKEEVLKSELDKLKEENTKLQSDLKNLTTEKEEMETRIKEIRVINQRALRMEEFLKSRNLTLPDENESVTSHGGSAVPPPPGMGSNIPPPPGMNGGVLVPPPPPGSIPMPPGMNGGVPPPPGMTGGVPPPPPGMNGVPPPPPGSVPMPPGMGGGVPMPPGAFGGAAKPALPKLPTVKPKKKTKVFFFDAIPSSNIQQTIFIKNGIAQKTNELIAKMDLGNIEETFEKVEEKVIDANAPPGSAKKKVEEVILIDGKRSNNISIQFSALRKLDASESDEDKCKRYKKAIIAMDEKTVDENNIEVLTGCMPLDEEIKIVKDYLTKKDEEPTSPTEDDGVKKILPMAETFFTHLLDIPSPLLRLQSWEFKLKLNSRIGIRTKLDCIIDGCKELQESTKLHDILAIILTIGNYINQHSPNKKLQNLYGFKISSLEKMSTMKGRDPKQNMLQFLVQVCEDNFPDLISVTDELKSVGTCTRLQLPPIDQDIKKFQEDIKQTKSFFDQMCKLDREGKLDPEDRFISVMEDSISSAQSQMEIIVQKRQKVEENLKLTAALFDEKAQDLLEKPDVFFNQIYQFLDNMKKAQIELKAKREKEEKEQQKKAQEEAKKKTEKQLGLDKKKELLMQRKKAAATTTATKLLTRTVNLTPQSPSYDISTKTKNSLLSTISLKSPIPEQEEPSHLLSVLEKQQEEKKKSNNFFAGLMQMSKKEEKPIERRPTLMSLMAKGLTDGSLMKAKQEKKMY</sequence>
<feature type="coiled-coil region" evidence="1">
    <location>
        <begin position="1309"/>
        <end position="1345"/>
    </location>
</feature>
<keyword evidence="6" id="KW-1185">Reference proteome</keyword>
<accession>A0A6A5C133</accession>
<dbReference type="SUPFAM" id="SSF101447">
    <property type="entry name" value="Formin homology 2 domain (FH2 domain)"/>
    <property type="match status" value="1"/>
</dbReference>
<dbReference type="OMA" id="IRNDCFI"/>
<dbReference type="SMART" id="SM01140">
    <property type="entry name" value="Drf_GBD"/>
    <property type="match status" value="1"/>
</dbReference>
<feature type="domain" description="GBD/FH3" evidence="3">
    <location>
        <begin position="230"/>
        <end position="669"/>
    </location>
</feature>
<dbReference type="InterPro" id="IPR016024">
    <property type="entry name" value="ARM-type_fold"/>
</dbReference>
<proteinExistence type="predicted"/>
<dbReference type="VEuPathDB" id="AmoebaDB:NF0044050"/>
<evidence type="ECO:0000259" key="3">
    <source>
        <dbReference type="PROSITE" id="PS51232"/>
    </source>
</evidence>
<evidence type="ECO:0000313" key="5">
    <source>
        <dbReference type="EMBL" id="KAF0980502.1"/>
    </source>
</evidence>
<dbReference type="InterPro" id="IPR015425">
    <property type="entry name" value="FH2_Formin"/>
</dbReference>
<organism evidence="5 6">
    <name type="scientific">Naegleria fowleri</name>
    <name type="common">Brain eating amoeba</name>
    <dbReference type="NCBI Taxonomy" id="5763"/>
    <lineage>
        <taxon>Eukaryota</taxon>
        <taxon>Discoba</taxon>
        <taxon>Heterolobosea</taxon>
        <taxon>Tetramitia</taxon>
        <taxon>Eutetramitia</taxon>
        <taxon>Vahlkampfiidae</taxon>
        <taxon>Naegleria</taxon>
    </lineage>
</organism>
<dbReference type="PROSITE" id="PS51232">
    <property type="entry name" value="GBD_FH3"/>
    <property type="match status" value="1"/>
</dbReference>
<dbReference type="GO" id="GO:0003779">
    <property type="term" value="F:actin binding"/>
    <property type="evidence" value="ECO:0007669"/>
    <property type="project" value="InterPro"/>
</dbReference>
<evidence type="ECO:0008006" key="7">
    <source>
        <dbReference type="Google" id="ProtNLM"/>
    </source>
</evidence>
<evidence type="ECO:0000256" key="2">
    <source>
        <dbReference type="SAM" id="MobiDB-lite"/>
    </source>
</evidence>
<protein>
    <recommendedName>
        <fullName evidence="7">FH2 domain-containing protein</fullName>
    </recommendedName>
</protein>
<dbReference type="OrthoDB" id="1668162at2759"/>
<dbReference type="Pfam" id="PF02181">
    <property type="entry name" value="FH2"/>
    <property type="match status" value="1"/>
</dbReference>
<feature type="compositionally biased region" description="Polar residues" evidence="2">
    <location>
        <begin position="113"/>
        <end position="152"/>
    </location>
</feature>
<dbReference type="GO" id="GO:0030036">
    <property type="term" value="P:actin cytoskeleton organization"/>
    <property type="evidence" value="ECO:0007669"/>
    <property type="project" value="InterPro"/>
</dbReference>
<feature type="region of interest" description="Disordered" evidence="2">
    <location>
        <begin position="845"/>
        <end position="881"/>
    </location>
</feature>
<dbReference type="VEuPathDB" id="AmoebaDB:NfTy_026920"/>
<feature type="domain" description="FH2" evidence="4">
    <location>
        <begin position="907"/>
        <end position="1338"/>
    </location>
</feature>
<feature type="compositionally biased region" description="Low complexity" evidence="2">
    <location>
        <begin position="40"/>
        <end position="50"/>
    </location>
</feature>
<dbReference type="SUPFAM" id="SSF48371">
    <property type="entry name" value="ARM repeat"/>
    <property type="match status" value="1"/>
</dbReference>
<gene>
    <name evidence="5" type="ORF">FDP41_013716</name>
</gene>
<dbReference type="InterPro" id="IPR014768">
    <property type="entry name" value="GBD/FH3_dom"/>
</dbReference>
<dbReference type="GO" id="GO:0031267">
    <property type="term" value="F:small GTPase binding"/>
    <property type="evidence" value="ECO:0007669"/>
    <property type="project" value="InterPro"/>
</dbReference>
<dbReference type="Proteomes" id="UP000444721">
    <property type="component" value="Unassembled WGS sequence"/>
</dbReference>
<dbReference type="PANTHER" id="PTHR46345">
    <property type="entry name" value="INVERTED FORMIN-2"/>
    <property type="match status" value="1"/>
</dbReference>
<dbReference type="SMART" id="SM00498">
    <property type="entry name" value="FH2"/>
    <property type="match status" value="1"/>
</dbReference>
<keyword evidence="1" id="KW-0175">Coiled coil</keyword>
<dbReference type="PROSITE" id="PS51444">
    <property type="entry name" value="FH2"/>
    <property type="match status" value="1"/>
</dbReference>
<dbReference type="VEuPathDB" id="AmoebaDB:FDP41_013716"/>
<name>A0A6A5C133_NAEFO</name>
<dbReference type="GeneID" id="68120931"/>
<dbReference type="Gene3D" id="1.25.10.10">
    <property type="entry name" value="Leucine-rich Repeat Variant"/>
    <property type="match status" value="1"/>
</dbReference>
<dbReference type="InterPro" id="IPR010473">
    <property type="entry name" value="GTPase-bd"/>
</dbReference>
<feature type="compositionally biased region" description="Low complexity" evidence="2">
    <location>
        <begin position="87"/>
        <end position="112"/>
    </location>
</feature>
<dbReference type="InterPro" id="IPR011989">
    <property type="entry name" value="ARM-like"/>
</dbReference>
<feature type="compositionally biased region" description="Polar residues" evidence="2">
    <location>
        <begin position="163"/>
        <end position="192"/>
    </location>
</feature>
<feature type="region of interest" description="Disordered" evidence="2">
    <location>
        <begin position="1"/>
        <end position="216"/>
    </location>
</feature>
<dbReference type="PANTHER" id="PTHR46345:SF8">
    <property type="entry name" value="FORMIN 3, ISOFORM B"/>
    <property type="match status" value="1"/>
</dbReference>
<feature type="coiled-coil region" evidence="1">
    <location>
        <begin position="681"/>
        <end position="779"/>
    </location>
</feature>
<dbReference type="InterPro" id="IPR042201">
    <property type="entry name" value="FH2_Formin_sf"/>
</dbReference>
<comment type="caution">
    <text evidence="5">The sequence shown here is derived from an EMBL/GenBank/DDBJ whole genome shotgun (WGS) entry which is preliminary data.</text>
</comment>
<dbReference type="EMBL" id="VFQX01000019">
    <property type="protein sequence ID" value="KAF0980502.1"/>
    <property type="molecule type" value="Genomic_DNA"/>
</dbReference>
<evidence type="ECO:0000256" key="1">
    <source>
        <dbReference type="SAM" id="Coils"/>
    </source>
</evidence>
<evidence type="ECO:0000259" key="4">
    <source>
        <dbReference type="PROSITE" id="PS51444"/>
    </source>
</evidence>
<dbReference type="InterPro" id="IPR010472">
    <property type="entry name" value="FH3_dom"/>
</dbReference>